<dbReference type="Proteomes" id="UP000533641">
    <property type="component" value="Unassembled WGS sequence"/>
</dbReference>
<evidence type="ECO:0000313" key="1">
    <source>
        <dbReference type="EMBL" id="MBB4275715.1"/>
    </source>
</evidence>
<protein>
    <submittedName>
        <fullName evidence="1">Uncharacterized protein</fullName>
    </submittedName>
</protein>
<proteinExistence type="predicted"/>
<dbReference type="AlphaFoldDB" id="A0A7W6RPV3"/>
<sequence length="98" mass="10960">MADDNVGYQPLPRHGVERFGNAMADSRMVIGSTHVSGHMRICTRTRFRSMSNDANGWDLLVYGLGDEANLISRLRELSGQGSELTETPTMNKRNVHRV</sequence>
<accession>A0A7W6RPV3</accession>
<reference evidence="1 2" key="1">
    <citation type="submission" date="2020-08" db="EMBL/GenBank/DDBJ databases">
        <title>Genomic Encyclopedia of Type Strains, Phase IV (KMG-V): Genome sequencing to study the core and pangenomes of soil and plant-associated prokaryotes.</title>
        <authorList>
            <person name="Whitman W."/>
        </authorList>
    </citation>
    <scope>NUCLEOTIDE SEQUENCE [LARGE SCALE GENOMIC DNA]</scope>
    <source>
        <strain evidence="1 2">SEMIA 402</strain>
    </source>
</reference>
<evidence type="ECO:0000313" key="2">
    <source>
        <dbReference type="Proteomes" id="UP000533641"/>
    </source>
</evidence>
<gene>
    <name evidence="1" type="ORF">GGE12_003506</name>
</gene>
<name>A0A7W6RPV3_9HYPH</name>
<comment type="caution">
    <text evidence="1">The sequence shown here is derived from an EMBL/GenBank/DDBJ whole genome shotgun (WGS) entry which is preliminary data.</text>
</comment>
<dbReference type="EMBL" id="JACIGM010000007">
    <property type="protein sequence ID" value="MBB4275715.1"/>
    <property type="molecule type" value="Genomic_DNA"/>
</dbReference>
<organism evidence="1 2">
    <name type="scientific">Rhizobium mongolense</name>
    <dbReference type="NCBI Taxonomy" id="57676"/>
    <lineage>
        <taxon>Bacteria</taxon>
        <taxon>Pseudomonadati</taxon>
        <taxon>Pseudomonadota</taxon>
        <taxon>Alphaproteobacteria</taxon>
        <taxon>Hyphomicrobiales</taxon>
        <taxon>Rhizobiaceae</taxon>
        <taxon>Rhizobium/Agrobacterium group</taxon>
        <taxon>Rhizobium</taxon>
    </lineage>
</organism>